<evidence type="ECO:0000313" key="3">
    <source>
        <dbReference type="Proteomes" id="UP001350748"/>
    </source>
</evidence>
<organism evidence="2 3">
    <name type="scientific">Methylocystis borbori</name>
    <dbReference type="NCBI Taxonomy" id="3118750"/>
    <lineage>
        <taxon>Bacteria</taxon>
        <taxon>Pseudomonadati</taxon>
        <taxon>Pseudomonadota</taxon>
        <taxon>Alphaproteobacteria</taxon>
        <taxon>Hyphomicrobiales</taxon>
        <taxon>Methylocystaceae</taxon>
        <taxon>Methylocystis</taxon>
    </lineage>
</organism>
<dbReference type="Proteomes" id="UP001350748">
    <property type="component" value="Unassembled WGS sequence"/>
</dbReference>
<evidence type="ECO:0000313" key="2">
    <source>
        <dbReference type="EMBL" id="MEF3365828.1"/>
    </source>
</evidence>
<name>A0ABU7XH20_9HYPH</name>
<dbReference type="RefSeq" id="WP_332080765.1">
    <property type="nucleotide sequence ID" value="NZ_JAZHYN010000009.1"/>
</dbReference>
<proteinExistence type="predicted"/>
<gene>
    <name evidence="2" type="ORF">V3H18_04690</name>
</gene>
<keyword evidence="3" id="KW-1185">Reference proteome</keyword>
<dbReference type="EMBL" id="JAZHYN010000009">
    <property type="protein sequence ID" value="MEF3365828.1"/>
    <property type="molecule type" value="Genomic_DNA"/>
</dbReference>
<feature type="chain" id="PRO_5045845072" description="3',5'-cyclic-nucleotide phosphodiesterase" evidence="1">
    <location>
        <begin position="22"/>
        <end position="82"/>
    </location>
</feature>
<protein>
    <recommendedName>
        <fullName evidence="4">3',5'-cyclic-nucleotide phosphodiesterase</fullName>
    </recommendedName>
</protein>
<evidence type="ECO:0000256" key="1">
    <source>
        <dbReference type="SAM" id="SignalP"/>
    </source>
</evidence>
<keyword evidence="1" id="KW-0732">Signal</keyword>
<comment type="caution">
    <text evidence="2">The sequence shown here is derived from an EMBL/GenBank/DDBJ whole genome shotgun (WGS) entry which is preliminary data.</text>
</comment>
<accession>A0ABU7XH20</accession>
<sequence>MRIFLRLSAMLAFFMAAPVLAQGTPEQREACESDAHRICDAYVPDAIAIEKCLRANVGSVSAACQRELGVAPSTGGGKKRKR</sequence>
<reference evidence="2 3" key="1">
    <citation type="submission" date="2024-02" db="EMBL/GenBank/DDBJ databases">
        <authorList>
            <person name="Grouzdev D."/>
        </authorList>
    </citation>
    <scope>NUCLEOTIDE SEQUENCE [LARGE SCALE GENOMIC DNA]</scope>
    <source>
        <strain evidence="2 3">9N</strain>
    </source>
</reference>
<feature type="signal peptide" evidence="1">
    <location>
        <begin position="1"/>
        <end position="21"/>
    </location>
</feature>
<evidence type="ECO:0008006" key="4">
    <source>
        <dbReference type="Google" id="ProtNLM"/>
    </source>
</evidence>